<sequence>MLVEIQAEAEQGEGWLVRAGDGFHQNAGELAIFEEEVVRPLQGGLELGQGADGIGRSEGGEQ</sequence>
<comment type="caution">
    <text evidence="1">The sequence shown here is derived from an EMBL/GenBank/DDBJ whole genome shotgun (WGS) entry which is preliminary data.</text>
</comment>
<name>A0A0R2RNK7_9BACT</name>
<proteinExistence type="predicted"/>
<evidence type="ECO:0000313" key="2">
    <source>
        <dbReference type="Proteomes" id="UP000051269"/>
    </source>
</evidence>
<accession>A0A0R2RNK7</accession>
<evidence type="ECO:0000313" key="1">
    <source>
        <dbReference type="EMBL" id="KRO62722.1"/>
    </source>
</evidence>
<dbReference type="EMBL" id="LIBO01000040">
    <property type="protein sequence ID" value="KRO62722.1"/>
    <property type="molecule type" value="Genomic_DNA"/>
</dbReference>
<dbReference type="Proteomes" id="UP000051269">
    <property type="component" value="Unassembled WGS sequence"/>
</dbReference>
<protein>
    <submittedName>
        <fullName evidence="1">Uncharacterized protein</fullName>
    </submittedName>
</protein>
<reference evidence="1 2" key="1">
    <citation type="submission" date="2015-10" db="EMBL/GenBank/DDBJ databases">
        <title>Metagenome-Assembled Genomes uncover a global brackish microbiome.</title>
        <authorList>
            <person name="Hugerth L.W."/>
            <person name="Larsson J."/>
            <person name="Alneberg J."/>
            <person name="Lindh M.V."/>
            <person name="Legrand C."/>
            <person name="Pinhassi J."/>
            <person name="Andersson A.F."/>
        </authorList>
    </citation>
    <scope>NUCLEOTIDE SEQUENCE [LARGE SCALE GENOMIC DNA]</scope>
    <source>
        <strain evidence="1">BACL18 MAG-120507-bin52</strain>
    </source>
</reference>
<gene>
    <name evidence="1" type="ORF">ABR82_00075</name>
</gene>
<dbReference type="AlphaFoldDB" id="A0A0R2RNK7"/>
<organism evidence="1 2">
    <name type="scientific">Verrucomicrobia subdivision 6 bacterium BACL9 MAG-120507-bin52</name>
    <dbReference type="NCBI Taxonomy" id="1655590"/>
    <lineage>
        <taxon>Bacteria</taxon>
        <taxon>Pseudomonadati</taxon>
        <taxon>Verrucomicrobiota</taxon>
        <taxon>Verrucomicrobiia</taxon>
        <taxon>Verrucomicrobiales</taxon>
        <taxon>Verrucomicrobia subdivision 6</taxon>
    </lineage>
</organism>